<feature type="transmembrane region" description="Helical" evidence="4">
    <location>
        <begin position="24"/>
        <end position="43"/>
    </location>
</feature>
<dbReference type="EMBL" id="ANJA01003447">
    <property type="protein sequence ID" value="ETO63660.1"/>
    <property type="molecule type" value="Genomic_DNA"/>
</dbReference>
<evidence type="ECO:0000256" key="2">
    <source>
        <dbReference type="ARBA" id="ARBA00022679"/>
    </source>
</evidence>
<dbReference type="AlphaFoldDB" id="A0A080ZAJ9"/>
<protein>
    <recommendedName>
        <fullName evidence="5">Glycosyltransferase 61 catalytic domain-containing protein</fullName>
    </recommendedName>
</protein>
<gene>
    <name evidence="6" type="ORF">F444_18672</name>
</gene>
<evidence type="ECO:0000259" key="5">
    <source>
        <dbReference type="Pfam" id="PF04577"/>
    </source>
</evidence>
<keyword evidence="2" id="KW-0808">Transferase</keyword>
<keyword evidence="3" id="KW-0325">Glycoprotein</keyword>
<feature type="domain" description="Glycosyltransferase 61 catalytic" evidence="5">
    <location>
        <begin position="355"/>
        <end position="463"/>
    </location>
</feature>
<evidence type="ECO:0000313" key="7">
    <source>
        <dbReference type="Proteomes" id="UP000028582"/>
    </source>
</evidence>
<organism evidence="6 7">
    <name type="scientific">Phytophthora nicotianae P1976</name>
    <dbReference type="NCBI Taxonomy" id="1317066"/>
    <lineage>
        <taxon>Eukaryota</taxon>
        <taxon>Sar</taxon>
        <taxon>Stramenopiles</taxon>
        <taxon>Oomycota</taxon>
        <taxon>Peronosporomycetes</taxon>
        <taxon>Peronosporales</taxon>
        <taxon>Peronosporaceae</taxon>
        <taxon>Phytophthora</taxon>
    </lineage>
</organism>
<dbReference type="PANTHER" id="PTHR20961">
    <property type="entry name" value="GLYCOSYLTRANSFERASE"/>
    <property type="match status" value="1"/>
</dbReference>
<keyword evidence="4" id="KW-0472">Membrane</keyword>
<proteinExistence type="predicted"/>
<dbReference type="InterPro" id="IPR007657">
    <property type="entry name" value="Glycosyltransferase_61"/>
</dbReference>
<dbReference type="Pfam" id="PF04577">
    <property type="entry name" value="Glyco_transf_61"/>
    <property type="match status" value="1"/>
</dbReference>
<dbReference type="PANTHER" id="PTHR20961:SF124">
    <property type="entry name" value="GLYCOSYLTRANSFERASE"/>
    <property type="match status" value="1"/>
</dbReference>
<dbReference type="InterPro" id="IPR049625">
    <property type="entry name" value="Glyco_transf_61_cat"/>
</dbReference>
<keyword evidence="1" id="KW-0328">Glycosyltransferase</keyword>
<keyword evidence="4" id="KW-1133">Transmembrane helix</keyword>
<dbReference type="OrthoDB" id="1892506at2759"/>
<keyword evidence="4" id="KW-0812">Transmembrane</keyword>
<evidence type="ECO:0000256" key="4">
    <source>
        <dbReference type="SAM" id="Phobius"/>
    </source>
</evidence>
<evidence type="ECO:0000313" key="6">
    <source>
        <dbReference type="EMBL" id="ETO63660.1"/>
    </source>
</evidence>
<reference evidence="6 7" key="1">
    <citation type="submission" date="2013-11" db="EMBL/GenBank/DDBJ databases">
        <title>The Genome Sequence of Phytophthora parasitica P1976.</title>
        <authorList>
            <consortium name="The Broad Institute Genomics Platform"/>
            <person name="Russ C."/>
            <person name="Tyler B."/>
            <person name="Panabieres F."/>
            <person name="Shan W."/>
            <person name="Tripathy S."/>
            <person name="Grunwald N."/>
            <person name="Machado M."/>
            <person name="Johnson C.S."/>
            <person name="Walker B."/>
            <person name="Young S."/>
            <person name="Zeng Q."/>
            <person name="Gargeya S."/>
            <person name="Fitzgerald M."/>
            <person name="Haas B."/>
            <person name="Abouelleil A."/>
            <person name="Allen A.W."/>
            <person name="Alvarado L."/>
            <person name="Arachchi H.M."/>
            <person name="Berlin A.M."/>
            <person name="Chapman S.B."/>
            <person name="Gainer-Dewar J."/>
            <person name="Goldberg J."/>
            <person name="Griggs A."/>
            <person name="Gujja S."/>
            <person name="Hansen M."/>
            <person name="Howarth C."/>
            <person name="Imamovic A."/>
            <person name="Ireland A."/>
            <person name="Larimer J."/>
            <person name="McCowan C."/>
            <person name="Murphy C."/>
            <person name="Pearson M."/>
            <person name="Poon T.W."/>
            <person name="Priest M."/>
            <person name="Roberts A."/>
            <person name="Saif S."/>
            <person name="Shea T."/>
            <person name="Sisk P."/>
            <person name="Sykes S."/>
            <person name="Wortman J."/>
            <person name="Nusbaum C."/>
            <person name="Birren B."/>
        </authorList>
    </citation>
    <scope>NUCLEOTIDE SEQUENCE [LARGE SCALE GENOMIC DNA]</scope>
    <source>
        <strain evidence="6 7">P1976</strain>
    </source>
</reference>
<name>A0A080ZAJ9_PHYNI</name>
<dbReference type="Proteomes" id="UP000028582">
    <property type="component" value="Unassembled WGS sequence"/>
</dbReference>
<accession>A0A080ZAJ9</accession>
<evidence type="ECO:0000256" key="3">
    <source>
        <dbReference type="ARBA" id="ARBA00023180"/>
    </source>
</evidence>
<dbReference type="GO" id="GO:0016757">
    <property type="term" value="F:glycosyltransferase activity"/>
    <property type="evidence" value="ECO:0007669"/>
    <property type="project" value="UniProtKB-KW"/>
</dbReference>
<sequence length="538" mass="61719">MVSPPLMKKVPGNSSTAARYNRRLWLWGAMVSVIALVSLLNFFESFKSFRPITASTSSRSNIDSIESIDTKGLQMYPFGIRQYHKAIHHLVQEEEKIAPAEWTPNKGSKEECHARDYGLLERLRSSSQLFCSKSDNSSSPYTFYHVSEAGLSATTLKNFVLDIRGTQVAKDIDSLADDGSGHDPRFKYMKNSTFCSCSGPQDHAHGAPNIWKDFFVGGPGGDDPVCKTTAIDEKSMGDKLTLNRAVVLVRRDDHNPFFQISGMLNAWIMMQTIGWERNTTQLVTFDRALPTPVDELRHALLGPERIIISGEEFQNRVVYLESALLVPYEATGPLMNHLDDNQPCYANGMIKDFRELSLKSLGVAPHNAKSDPKRCLVTVISRRPYGGRRVQRIWQNEDEILQRMREDYQDAYRYGECEFQSLEFTKMTMQDQMKAMLDSDVVIGMHGAGMVNVLWTRPETLVIEIFPRRRYRWGYRNICQFIGCKWHDFRRGRDIKIRTLDPNDMDKFIPYPEWKSFFDSLFRNVVDDLEQKVQIGEE</sequence>
<evidence type="ECO:0000256" key="1">
    <source>
        <dbReference type="ARBA" id="ARBA00022676"/>
    </source>
</evidence>
<comment type="caution">
    <text evidence="6">The sequence shown here is derived from an EMBL/GenBank/DDBJ whole genome shotgun (WGS) entry which is preliminary data.</text>
</comment>